<name>A0A072P075_9EURO</name>
<gene>
    <name evidence="3" type="ORF">A1O9_10985</name>
</gene>
<keyword evidence="2" id="KW-0812">Transmembrane</keyword>
<dbReference type="HOGENOM" id="CLU_372154_0_0_1"/>
<dbReference type="AlphaFoldDB" id="A0A072P075"/>
<feature type="transmembrane region" description="Helical" evidence="2">
    <location>
        <begin position="477"/>
        <end position="502"/>
    </location>
</feature>
<dbReference type="STRING" id="1182545.A0A072P075"/>
<dbReference type="OrthoDB" id="439943at2759"/>
<dbReference type="VEuPathDB" id="FungiDB:A1O9_10985"/>
<keyword evidence="2" id="KW-0472">Membrane</keyword>
<reference evidence="3 4" key="1">
    <citation type="submission" date="2013-03" db="EMBL/GenBank/DDBJ databases">
        <title>The Genome Sequence of Exophiala aquamarina CBS 119918.</title>
        <authorList>
            <consortium name="The Broad Institute Genomics Platform"/>
            <person name="Cuomo C."/>
            <person name="de Hoog S."/>
            <person name="Gorbushina A."/>
            <person name="Walker B."/>
            <person name="Young S.K."/>
            <person name="Zeng Q."/>
            <person name="Gargeya S."/>
            <person name="Fitzgerald M."/>
            <person name="Haas B."/>
            <person name="Abouelleil A."/>
            <person name="Allen A.W."/>
            <person name="Alvarado L."/>
            <person name="Arachchi H.M."/>
            <person name="Berlin A.M."/>
            <person name="Chapman S.B."/>
            <person name="Gainer-Dewar J."/>
            <person name="Goldberg J."/>
            <person name="Griggs A."/>
            <person name="Gujja S."/>
            <person name="Hansen M."/>
            <person name="Howarth C."/>
            <person name="Imamovic A."/>
            <person name="Ireland A."/>
            <person name="Larimer J."/>
            <person name="McCowan C."/>
            <person name="Murphy C."/>
            <person name="Pearson M."/>
            <person name="Poon T.W."/>
            <person name="Priest M."/>
            <person name="Roberts A."/>
            <person name="Saif S."/>
            <person name="Shea T."/>
            <person name="Sisk P."/>
            <person name="Sykes S."/>
            <person name="Wortman J."/>
            <person name="Nusbaum C."/>
            <person name="Birren B."/>
        </authorList>
    </citation>
    <scope>NUCLEOTIDE SEQUENCE [LARGE SCALE GENOMIC DNA]</scope>
    <source>
        <strain evidence="3 4">CBS 119918</strain>
    </source>
</reference>
<protein>
    <submittedName>
        <fullName evidence="3">Uncharacterized protein</fullName>
    </submittedName>
</protein>
<sequence length="842" mass="92684">MTDEPAKGNRTEPTIRIDFSSVTDLTYPSLPLDLSLDSLLAHSATPTPSSVPIMPKSETDTSSLAESWASLAGTEFSHEDDIHSEHTDVGSLLDVHSSDDVHSVVDAEHQEDPEESSEEDDHGADITSSQQSLPLSPWDRSGLHIDHSTSNLGASLTEAGPPGSHATLSMDYHAETPFNEHENTALRRHLQCTDNAERYSGVTRMGLLAQGVDLNTLDYFKVVLLGRSIEQFRPEIQRKLGDVLVSQGGSSQCSSRGSVTRFHLVPNTFGPGAEPDFADLVAIDKQIDFDCYDQVDEMASSYSRTNLHLRNRSTSSEFVSMWNGRNFVVNQSRWISPDLAIICVELDSTGKLDHCSHNMIKFTERHQIPRIVIRMDRGWAGNYGSIQEEGDLLHSIKAGSEQPPLILQSTLNFPVDIATFLNLESALLNKHIAFIVARAHALASRIAPDFTLCPNDRSEEKASQPLGRITSFFWSGYSLPIVIFSLAIILTYMVGLLFSIFLSRPARSPSGLSALTTQMPDNLPTAAIRSTPSTLQTIQTSLPSTTQQSLAALARDDEAWQQKLARASVSRNKMARDPEAHFQVGIASPSQLMVKLPKIATTSKRRSVLNASLKRGVEILPVIIQELFDGVFIVTLEPRDSYGDIEVSLTMSNPPITETLTLSFGGRSLQSYDKLRIALNFVNGYARELVARLSRQVTEAKDIPAHKIVNDLNDIGMAVNAQLREIRAKVSAAGLLHDDMQLGFRSWVVHHLKMAGAEIVVVSRNRLEQGQRVLKELLASFTIARPTVLDRLQQISSAEIKQQIHTSVVVDGLASAQGRAQYVVSRAANRLRRLKASLETRG</sequence>
<dbReference type="Proteomes" id="UP000027920">
    <property type="component" value="Unassembled WGS sequence"/>
</dbReference>
<keyword evidence="4" id="KW-1185">Reference proteome</keyword>
<feature type="region of interest" description="Disordered" evidence="1">
    <location>
        <begin position="42"/>
        <end position="65"/>
    </location>
</feature>
<evidence type="ECO:0000256" key="1">
    <source>
        <dbReference type="SAM" id="MobiDB-lite"/>
    </source>
</evidence>
<dbReference type="RefSeq" id="XP_013255667.1">
    <property type="nucleotide sequence ID" value="XM_013400213.1"/>
</dbReference>
<evidence type="ECO:0000256" key="2">
    <source>
        <dbReference type="SAM" id="Phobius"/>
    </source>
</evidence>
<organism evidence="3 4">
    <name type="scientific">Exophiala aquamarina CBS 119918</name>
    <dbReference type="NCBI Taxonomy" id="1182545"/>
    <lineage>
        <taxon>Eukaryota</taxon>
        <taxon>Fungi</taxon>
        <taxon>Dikarya</taxon>
        <taxon>Ascomycota</taxon>
        <taxon>Pezizomycotina</taxon>
        <taxon>Eurotiomycetes</taxon>
        <taxon>Chaetothyriomycetidae</taxon>
        <taxon>Chaetothyriales</taxon>
        <taxon>Herpotrichiellaceae</taxon>
        <taxon>Exophiala</taxon>
    </lineage>
</organism>
<proteinExistence type="predicted"/>
<dbReference type="GeneID" id="25285886"/>
<feature type="compositionally biased region" description="Acidic residues" evidence="1">
    <location>
        <begin position="111"/>
        <end position="122"/>
    </location>
</feature>
<accession>A0A072P075</accession>
<evidence type="ECO:0000313" key="3">
    <source>
        <dbReference type="EMBL" id="KEF53077.1"/>
    </source>
</evidence>
<dbReference type="EMBL" id="AMGV01000015">
    <property type="protein sequence ID" value="KEF53077.1"/>
    <property type="molecule type" value="Genomic_DNA"/>
</dbReference>
<comment type="caution">
    <text evidence="3">The sequence shown here is derived from an EMBL/GenBank/DDBJ whole genome shotgun (WGS) entry which is preliminary data.</text>
</comment>
<evidence type="ECO:0000313" key="4">
    <source>
        <dbReference type="Proteomes" id="UP000027920"/>
    </source>
</evidence>
<feature type="region of interest" description="Disordered" evidence="1">
    <location>
        <begin position="106"/>
        <end position="169"/>
    </location>
</feature>
<keyword evidence="2" id="KW-1133">Transmembrane helix</keyword>